<dbReference type="PANTHER" id="PTHR35037:SF3">
    <property type="entry name" value="C-TERMINAL REGION OF AIDA-LIKE PROTEIN"/>
    <property type="match status" value="1"/>
</dbReference>
<dbReference type="PANTHER" id="PTHR35037">
    <property type="entry name" value="C-TERMINAL REGION OF AIDA-LIKE PROTEIN"/>
    <property type="match status" value="1"/>
</dbReference>
<dbReference type="InterPro" id="IPR013425">
    <property type="entry name" value="Autotrns_rpt"/>
</dbReference>
<dbReference type="NCBIfam" id="TIGR02601">
    <property type="entry name" value="autotrns_rpt"/>
    <property type="match status" value="5"/>
</dbReference>
<sequence>MNNSTGSTNSESRFPLQVERTLFKQPAMSRHARRRGLLIGTALVGIAAATSAGAQQWTGQTSSNYLDGANWSGGAVPTSGADIAFGAGAETTTVNLDTPNPGGYVTVGTVSFNNSASAYTVNVSNGAYLNINGGVNNTSGVTQNFTVSGAWDAGSFINIRNADAGSNVVYTVNAYGGVAFYSTDASPASGANARFVLDGGNISLSGSGTLKLGSVEGSGALTFYGSSPSSTGTFEIGALNTDTTLNGQIYEAGDGTLSLTKVGSGTLTLTGASTYKGGTTLSEGTLLIGNDAALGTGGLSMASGTTFGASGAHTFAQAITLAAGSETIDTSNGDLTLSSGISESGGAATLTKVGSGTLTLNGASSYTGGTILSGGTLSLGNNDALGTGALTAYAGTTIDIQNGISIDNALQVDVGDTIHVGTGTATYTGQITNLSDTAPIFKTGAGTLVLTNNDNDIGGALINEGTIQLTAGHALGSGPITLNGGTLQAGADLTLANVSFLFGPTGGTIDTQDFDVSTSASMGDNDTPTGTFTKTGTGTLTITGYADNNTYATATDVAEGTLKAGDENIFSKNSAYTVASGATLSLGNFDQAIGSLAGAGSVDAGKATLTTGNDNSSTVFSGTITGTGGLIKVGTGTFELSGNSSGFSGATEVQAGKMLVSGKLGSSVVTVDSGAKLGGTGTIGGLVAEGTVEPGKNAIGTLTVTGDASFASGSSYAVELTSTGTSDLIDVTGSTTITNGAALAITKLDAATYVPGTRYTVLQTSGFVGQDTFTLSNAQLSYFLKAAVDQDATHVYIDVDKSKTFGSAGLTSNQIATGAGLDSADNSALVSAVLALPNASAAQAAFDQLSGDIHASAKGTLVQDSHFLQDAVTARLRGAFGGDNVASLPVMAYGEDGLQPVAADTDRFAVWTQGFGAWGGTDGDGNAAAFHRSTGGLLVGADGRAGDWRIGLVGGYSRTSFDADDRNSSGDSDNYHLGLYGGTEWGAIAFRAGAAYTWNRISTSRSVAFDGFSDNLSANYDAATAQAFGELAYKTGAGPFAFEPFANLAYVNLHTDGFTETGGSAALTSGSSTTDATFTTLGVRASTDVTVGGVTATARGMFGWRHAFGDVTPLSTVAFAGGDAFTIAGVPIAKDAMLVEAGFDVQLARNTTLGVSYAGQFGPNAFDNGFKANLGVKF</sequence>
<dbReference type="InterPro" id="IPR036709">
    <property type="entry name" value="Autotransporte_beta_dom_sf"/>
</dbReference>
<evidence type="ECO:0000256" key="1">
    <source>
        <dbReference type="ARBA" id="ARBA00022729"/>
    </source>
</evidence>
<dbReference type="InterPro" id="IPR006315">
    <property type="entry name" value="OM_autotransptr_brl_dom"/>
</dbReference>
<dbReference type="Gene3D" id="2.40.128.130">
    <property type="entry name" value="Autotransporter beta-domain"/>
    <property type="match status" value="1"/>
</dbReference>
<dbReference type="InterPro" id="IPR005546">
    <property type="entry name" value="Autotransporte_beta"/>
</dbReference>
<dbReference type="SUPFAM" id="SSF51126">
    <property type="entry name" value="Pectin lyase-like"/>
    <property type="match status" value="2"/>
</dbReference>
<dbReference type="EMBL" id="JBEWSZ010000001">
    <property type="protein sequence ID" value="MET2826074.1"/>
    <property type="molecule type" value="Genomic_DNA"/>
</dbReference>
<dbReference type="RefSeq" id="WP_354458141.1">
    <property type="nucleotide sequence ID" value="NZ_JBEWSZ010000001.1"/>
</dbReference>
<keyword evidence="1" id="KW-0732">Signal</keyword>
<dbReference type="PROSITE" id="PS51208">
    <property type="entry name" value="AUTOTRANSPORTER"/>
    <property type="match status" value="1"/>
</dbReference>
<evidence type="ECO:0000259" key="2">
    <source>
        <dbReference type="PROSITE" id="PS51208"/>
    </source>
</evidence>
<dbReference type="NCBIfam" id="TIGR01414">
    <property type="entry name" value="autotrans_barl"/>
    <property type="match status" value="1"/>
</dbReference>
<organism evidence="3 4">
    <name type="scientific">Mesorhizobium shangrilense</name>
    <dbReference type="NCBI Taxonomy" id="460060"/>
    <lineage>
        <taxon>Bacteria</taxon>
        <taxon>Pseudomonadati</taxon>
        <taxon>Pseudomonadota</taxon>
        <taxon>Alphaproteobacteria</taxon>
        <taxon>Hyphomicrobiales</taxon>
        <taxon>Phyllobacteriaceae</taxon>
        <taxon>Mesorhizobium</taxon>
    </lineage>
</organism>
<reference evidence="3 4" key="1">
    <citation type="submission" date="2024-06" db="EMBL/GenBank/DDBJ databases">
        <authorList>
            <person name="Kim D.-U."/>
        </authorList>
    </citation>
    <scope>NUCLEOTIDE SEQUENCE [LARGE SCALE GENOMIC DNA]</scope>
    <source>
        <strain evidence="3 4">KACC15460</strain>
    </source>
</reference>
<dbReference type="InterPro" id="IPR051551">
    <property type="entry name" value="Autotransporter_adhesion"/>
</dbReference>
<feature type="domain" description="Autotransporter" evidence="2">
    <location>
        <begin position="903"/>
        <end position="1178"/>
    </location>
</feature>
<protein>
    <submittedName>
        <fullName evidence="3">Autotransporter domain-containing protein</fullName>
    </submittedName>
</protein>
<dbReference type="Pfam" id="PF03797">
    <property type="entry name" value="Autotransporter"/>
    <property type="match status" value="1"/>
</dbReference>
<evidence type="ECO:0000313" key="3">
    <source>
        <dbReference type="EMBL" id="MET2826074.1"/>
    </source>
</evidence>
<comment type="caution">
    <text evidence="3">The sequence shown here is derived from an EMBL/GenBank/DDBJ whole genome shotgun (WGS) entry which is preliminary data.</text>
</comment>
<dbReference type="SUPFAM" id="SSF103515">
    <property type="entry name" value="Autotransporter"/>
    <property type="match status" value="1"/>
</dbReference>
<dbReference type="InterPro" id="IPR011050">
    <property type="entry name" value="Pectin_lyase_fold/virulence"/>
</dbReference>
<gene>
    <name evidence="3" type="ORF">ABVQ20_03695</name>
</gene>
<name>A0ABV2D7R5_9HYPH</name>
<keyword evidence="4" id="KW-1185">Reference proteome</keyword>
<proteinExistence type="predicted"/>
<dbReference type="Proteomes" id="UP001548832">
    <property type="component" value="Unassembled WGS sequence"/>
</dbReference>
<dbReference type="Pfam" id="PF12951">
    <property type="entry name" value="PATR"/>
    <property type="match status" value="5"/>
</dbReference>
<evidence type="ECO:0000313" key="4">
    <source>
        <dbReference type="Proteomes" id="UP001548832"/>
    </source>
</evidence>
<dbReference type="SMART" id="SM00869">
    <property type="entry name" value="Autotransporter"/>
    <property type="match status" value="1"/>
</dbReference>
<accession>A0ABV2D7R5</accession>